<protein>
    <recommendedName>
        <fullName evidence="4">Chemotaxis protein</fullName>
    </recommendedName>
</protein>
<dbReference type="HOGENOM" id="CLU_094241_0_0_6"/>
<dbReference type="AlphaFoldDB" id="A0A0C5WTB8"/>
<keyword evidence="3" id="KW-1185">Reference proteome</keyword>
<dbReference type="KEGG" id="pgb:H744_2c1591"/>
<name>A0A0C5WTB8_9GAMM</name>
<feature type="chain" id="PRO_5002184398" description="Chemotaxis protein" evidence="1">
    <location>
        <begin position="24"/>
        <end position="251"/>
    </location>
</feature>
<dbReference type="Proteomes" id="UP000032303">
    <property type="component" value="Chromosome 2"/>
</dbReference>
<evidence type="ECO:0000256" key="1">
    <source>
        <dbReference type="SAM" id="SignalP"/>
    </source>
</evidence>
<dbReference type="PROSITE" id="PS51257">
    <property type="entry name" value="PROKAR_LIPOPROTEIN"/>
    <property type="match status" value="1"/>
</dbReference>
<feature type="signal peptide" evidence="1">
    <location>
        <begin position="1"/>
        <end position="23"/>
    </location>
</feature>
<dbReference type="STRING" id="658445.H744_2c1591"/>
<dbReference type="InterPro" id="IPR021307">
    <property type="entry name" value="DUF2884"/>
</dbReference>
<evidence type="ECO:0008006" key="4">
    <source>
        <dbReference type="Google" id="ProtNLM"/>
    </source>
</evidence>
<evidence type="ECO:0000313" key="2">
    <source>
        <dbReference type="EMBL" id="AJR08264.1"/>
    </source>
</evidence>
<dbReference type="PATRIC" id="fig|658445.3.peg.3509"/>
<dbReference type="Pfam" id="PF11101">
    <property type="entry name" value="DUF2884"/>
    <property type="match status" value="1"/>
</dbReference>
<gene>
    <name evidence="2" type="ORF">H744_2c1591</name>
</gene>
<sequence>MKWTMKKSVIALSLAACSAGSFAQSCPVEVPNDIHIAGDQVAVYQGGKPRLLINQDNQLFIEGRQVALSDSQMQALQAYSEHVKSYLPQMAELADSGASIAQEVIDDLSAHFGNSDAFVGAEQLVDEYSAKAKQKFYPDGEFVMPADVFRSMDSGWKQELEEALKHISVESVSGMIASLSEEMKAGELSFSQFQTQLMALKQSLQDKVRQRSGEMAVQAGELCESIEGLAEEEQQLQQVIPELKDYQLFEI</sequence>
<reference evidence="2 3" key="1">
    <citation type="submission" date="2013-05" db="EMBL/GenBank/DDBJ databases">
        <title>Complete genome sequence of the lipase-producing bacterium Photobacterium gaetbulicola Gung47.</title>
        <authorList>
            <person name="Kim Y.-O."/>
        </authorList>
    </citation>
    <scope>NUCLEOTIDE SEQUENCE [LARGE SCALE GENOMIC DNA]</scope>
    <source>
        <strain evidence="2 3">Gung47</strain>
    </source>
</reference>
<dbReference type="EMBL" id="CP005974">
    <property type="protein sequence ID" value="AJR08264.1"/>
    <property type="molecule type" value="Genomic_DNA"/>
</dbReference>
<accession>A0A0C5WTB8</accession>
<keyword evidence="1" id="KW-0732">Signal</keyword>
<proteinExistence type="predicted"/>
<organism evidence="2 3">
    <name type="scientific">Photobacterium gaetbulicola Gung47</name>
    <dbReference type="NCBI Taxonomy" id="658445"/>
    <lineage>
        <taxon>Bacteria</taxon>
        <taxon>Pseudomonadati</taxon>
        <taxon>Pseudomonadota</taxon>
        <taxon>Gammaproteobacteria</taxon>
        <taxon>Vibrionales</taxon>
        <taxon>Vibrionaceae</taxon>
        <taxon>Photobacterium</taxon>
    </lineage>
</organism>
<evidence type="ECO:0000313" key="3">
    <source>
        <dbReference type="Proteomes" id="UP000032303"/>
    </source>
</evidence>